<dbReference type="InterPro" id="IPR009057">
    <property type="entry name" value="Homeodomain-like_sf"/>
</dbReference>
<evidence type="ECO:0000256" key="1">
    <source>
        <dbReference type="ARBA" id="ARBA00023015"/>
    </source>
</evidence>
<dbReference type="EMBL" id="JADOUF010000001">
    <property type="protein sequence ID" value="MBG6137370.1"/>
    <property type="molecule type" value="Genomic_DNA"/>
</dbReference>
<dbReference type="PROSITE" id="PS01081">
    <property type="entry name" value="HTH_TETR_1"/>
    <property type="match status" value="1"/>
</dbReference>
<keyword evidence="2 4" id="KW-0238">DNA-binding</keyword>
<evidence type="ECO:0000256" key="2">
    <source>
        <dbReference type="ARBA" id="ARBA00023125"/>
    </source>
</evidence>
<dbReference type="InterPro" id="IPR041347">
    <property type="entry name" value="MftR_C"/>
</dbReference>
<dbReference type="Gene3D" id="1.10.357.10">
    <property type="entry name" value="Tetracycline Repressor, domain 2"/>
    <property type="match status" value="1"/>
</dbReference>
<gene>
    <name evidence="6" type="ORF">IW245_003564</name>
</gene>
<dbReference type="SUPFAM" id="SSF46689">
    <property type="entry name" value="Homeodomain-like"/>
    <property type="match status" value="1"/>
</dbReference>
<comment type="caution">
    <text evidence="6">The sequence shown here is derived from an EMBL/GenBank/DDBJ whole genome shotgun (WGS) entry which is preliminary data.</text>
</comment>
<keyword evidence="3" id="KW-0804">Transcription</keyword>
<reference evidence="6" key="1">
    <citation type="submission" date="2020-11" db="EMBL/GenBank/DDBJ databases">
        <title>Sequencing the genomes of 1000 actinobacteria strains.</title>
        <authorList>
            <person name="Klenk H.-P."/>
        </authorList>
    </citation>
    <scope>NUCLEOTIDE SEQUENCE</scope>
    <source>
        <strain evidence="6">DSM 45356</strain>
    </source>
</reference>
<evidence type="ECO:0000256" key="4">
    <source>
        <dbReference type="PROSITE-ProRule" id="PRU00335"/>
    </source>
</evidence>
<dbReference type="InterPro" id="IPR023772">
    <property type="entry name" value="DNA-bd_HTH_TetR-type_CS"/>
</dbReference>
<dbReference type="PANTHER" id="PTHR30055:SF238">
    <property type="entry name" value="MYCOFACTOCIN BIOSYNTHESIS TRANSCRIPTIONAL REGULATOR MFTR-RELATED"/>
    <property type="match status" value="1"/>
</dbReference>
<sequence length="204" mass="22502">METASLRERKKQRTREALVDAAFDLFQRKGYEAATVDEIADSVEVSARTFFRYFESKDDLLLSIQEQQFALLFDLIRARPAHEAVLDVVRHAAVEVVRAAERGTHGFDPEKVSCMQALMAASPALAARCRAVSAVRTDELAGCLAARMGVLADDRRAYLVASMAITAIQVAMTWHEADRGRPLSDNLDEAFELLAAGINYPAAK</sequence>
<feature type="DNA-binding region" description="H-T-H motif" evidence="4">
    <location>
        <begin position="35"/>
        <end position="54"/>
    </location>
</feature>
<keyword evidence="7" id="KW-1185">Reference proteome</keyword>
<dbReference type="Pfam" id="PF17754">
    <property type="entry name" value="TetR_C_14"/>
    <property type="match status" value="1"/>
</dbReference>
<dbReference type="Pfam" id="PF00440">
    <property type="entry name" value="TetR_N"/>
    <property type="match status" value="1"/>
</dbReference>
<dbReference type="RefSeq" id="WP_197004247.1">
    <property type="nucleotide sequence ID" value="NZ_BONS01000020.1"/>
</dbReference>
<name>A0A8J7KGH3_9ACTN</name>
<proteinExistence type="predicted"/>
<dbReference type="GO" id="GO:0000976">
    <property type="term" value="F:transcription cis-regulatory region binding"/>
    <property type="evidence" value="ECO:0007669"/>
    <property type="project" value="TreeGrafter"/>
</dbReference>
<organism evidence="6 7">
    <name type="scientific">Longispora fulva</name>
    <dbReference type="NCBI Taxonomy" id="619741"/>
    <lineage>
        <taxon>Bacteria</taxon>
        <taxon>Bacillati</taxon>
        <taxon>Actinomycetota</taxon>
        <taxon>Actinomycetes</taxon>
        <taxon>Micromonosporales</taxon>
        <taxon>Micromonosporaceae</taxon>
        <taxon>Longispora</taxon>
    </lineage>
</organism>
<dbReference type="PROSITE" id="PS50977">
    <property type="entry name" value="HTH_TETR_2"/>
    <property type="match status" value="1"/>
</dbReference>
<feature type="domain" description="HTH tetR-type" evidence="5">
    <location>
        <begin position="12"/>
        <end position="72"/>
    </location>
</feature>
<keyword evidence="1" id="KW-0805">Transcription regulation</keyword>
<dbReference type="Proteomes" id="UP000622552">
    <property type="component" value="Unassembled WGS sequence"/>
</dbReference>
<dbReference type="InterPro" id="IPR001647">
    <property type="entry name" value="HTH_TetR"/>
</dbReference>
<dbReference type="GO" id="GO:0003700">
    <property type="term" value="F:DNA-binding transcription factor activity"/>
    <property type="evidence" value="ECO:0007669"/>
    <property type="project" value="TreeGrafter"/>
</dbReference>
<evidence type="ECO:0000313" key="7">
    <source>
        <dbReference type="Proteomes" id="UP000622552"/>
    </source>
</evidence>
<evidence type="ECO:0000259" key="5">
    <source>
        <dbReference type="PROSITE" id="PS50977"/>
    </source>
</evidence>
<evidence type="ECO:0000256" key="3">
    <source>
        <dbReference type="ARBA" id="ARBA00023163"/>
    </source>
</evidence>
<accession>A0A8J7KGH3</accession>
<dbReference type="PANTHER" id="PTHR30055">
    <property type="entry name" value="HTH-TYPE TRANSCRIPTIONAL REGULATOR RUTR"/>
    <property type="match status" value="1"/>
</dbReference>
<dbReference type="PRINTS" id="PR00455">
    <property type="entry name" value="HTHTETR"/>
</dbReference>
<dbReference type="AlphaFoldDB" id="A0A8J7KGH3"/>
<evidence type="ECO:0000313" key="6">
    <source>
        <dbReference type="EMBL" id="MBG6137370.1"/>
    </source>
</evidence>
<dbReference type="Gene3D" id="1.10.10.60">
    <property type="entry name" value="Homeodomain-like"/>
    <property type="match status" value="1"/>
</dbReference>
<protein>
    <submittedName>
        <fullName evidence="6">AcrR family transcriptional regulator</fullName>
    </submittedName>
</protein>
<dbReference type="InterPro" id="IPR050109">
    <property type="entry name" value="HTH-type_TetR-like_transc_reg"/>
</dbReference>